<dbReference type="NCBIfam" id="NF033788">
    <property type="entry name" value="HTH_metalloreg"/>
    <property type="match status" value="1"/>
</dbReference>
<sequence length="95" mass="10883">MEKDYRQYSESAELLKAMAHPVRLCILRGLMEKGDCNVSHMQHCLDLPQSTISMHLQKLRAAGAVEGERNGLEINYRIKNDKIKGLLECLFPVRK</sequence>
<evidence type="ECO:0000256" key="3">
    <source>
        <dbReference type="ARBA" id="ARBA00023163"/>
    </source>
</evidence>
<keyword evidence="1" id="KW-0805">Transcription regulation</keyword>
<dbReference type="PANTHER" id="PTHR43132:SF2">
    <property type="entry name" value="ARSENICAL RESISTANCE OPERON REPRESSOR ARSR-RELATED"/>
    <property type="match status" value="1"/>
</dbReference>
<feature type="domain" description="HTH arsR-type" evidence="4">
    <location>
        <begin position="3"/>
        <end position="95"/>
    </location>
</feature>
<dbReference type="Proteomes" id="UP000430670">
    <property type="component" value="Unassembled WGS sequence"/>
</dbReference>
<dbReference type="InterPro" id="IPR051011">
    <property type="entry name" value="Metal_resp_trans_reg"/>
</dbReference>
<name>A0A6I3SMJ7_HELMO</name>
<keyword evidence="2" id="KW-0238">DNA-binding</keyword>
<dbReference type="InterPro" id="IPR011991">
    <property type="entry name" value="ArsR-like_HTH"/>
</dbReference>
<protein>
    <submittedName>
        <fullName evidence="5">Metalloregulator ArsR/SmtB family transcription factor</fullName>
    </submittedName>
</protein>
<accession>A0A6I3SMJ7</accession>
<dbReference type="GO" id="GO:0003700">
    <property type="term" value="F:DNA-binding transcription factor activity"/>
    <property type="evidence" value="ECO:0007669"/>
    <property type="project" value="InterPro"/>
</dbReference>
<evidence type="ECO:0000313" key="5">
    <source>
        <dbReference type="EMBL" id="MTV50213.1"/>
    </source>
</evidence>
<evidence type="ECO:0000256" key="1">
    <source>
        <dbReference type="ARBA" id="ARBA00023015"/>
    </source>
</evidence>
<dbReference type="PROSITE" id="PS50987">
    <property type="entry name" value="HTH_ARSR_2"/>
    <property type="match status" value="1"/>
</dbReference>
<dbReference type="SMART" id="SM00418">
    <property type="entry name" value="HTH_ARSR"/>
    <property type="match status" value="1"/>
</dbReference>
<proteinExistence type="predicted"/>
<dbReference type="PRINTS" id="PR00778">
    <property type="entry name" value="HTHARSR"/>
</dbReference>
<gene>
    <name evidence="5" type="ORF">GJ688_14645</name>
</gene>
<dbReference type="EMBL" id="WNKU01000020">
    <property type="protein sequence ID" value="MTV50213.1"/>
    <property type="molecule type" value="Genomic_DNA"/>
</dbReference>
<dbReference type="GO" id="GO:0003677">
    <property type="term" value="F:DNA binding"/>
    <property type="evidence" value="ECO:0007669"/>
    <property type="project" value="UniProtKB-KW"/>
</dbReference>
<dbReference type="Pfam" id="PF12840">
    <property type="entry name" value="HTH_20"/>
    <property type="match status" value="1"/>
</dbReference>
<dbReference type="RefSeq" id="WP_155477300.1">
    <property type="nucleotide sequence ID" value="NZ_WNKU01000020.1"/>
</dbReference>
<dbReference type="CDD" id="cd00090">
    <property type="entry name" value="HTH_ARSR"/>
    <property type="match status" value="1"/>
</dbReference>
<evidence type="ECO:0000259" key="4">
    <source>
        <dbReference type="PROSITE" id="PS50987"/>
    </source>
</evidence>
<dbReference type="InterPro" id="IPR001845">
    <property type="entry name" value="HTH_ArsR_DNA-bd_dom"/>
</dbReference>
<dbReference type="Gene3D" id="1.10.10.10">
    <property type="entry name" value="Winged helix-like DNA-binding domain superfamily/Winged helix DNA-binding domain"/>
    <property type="match status" value="1"/>
</dbReference>
<evidence type="ECO:0000256" key="2">
    <source>
        <dbReference type="ARBA" id="ARBA00023125"/>
    </source>
</evidence>
<keyword evidence="6" id="KW-1185">Reference proteome</keyword>
<keyword evidence="3" id="KW-0804">Transcription</keyword>
<evidence type="ECO:0000313" key="6">
    <source>
        <dbReference type="Proteomes" id="UP000430670"/>
    </source>
</evidence>
<comment type="caution">
    <text evidence="5">The sequence shown here is derived from an EMBL/GenBank/DDBJ whole genome shotgun (WGS) entry which is preliminary data.</text>
</comment>
<dbReference type="AlphaFoldDB" id="A0A6I3SMJ7"/>
<dbReference type="OrthoDB" id="9802016at2"/>
<organism evidence="5 6">
    <name type="scientific">Heliobacterium mobile</name>
    <name type="common">Heliobacillus mobilis</name>
    <dbReference type="NCBI Taxonomy" id="28064"/>
    <lineage>
        <taxon>Bacteria</taxon>
        <taxon>Bacillati</taxon>
        <taxon>Bacillota</taxon>
        <taxon>Clostridia</taxon>
        <taxon>Eubacteriales</taxon>
        <taxon>Heliobacteriaceae</taxon>
        <taxon>Heliobacterium</taxon>
    </lineage>
</organism>
<dbReference type="SUPFAM" id="SSF46785">
    <property type="entry name" value="Winged helix' DNA-binding domain"/>
    <property type="match status" value="1"/>
</dbReference>
<reference evidence="5 6" key="1">
    <citation type="submission" date="2019-11" db="EMBL/GenBank/DDBJ databases">
        <title>Whole-genome sequence of a the green, strictly anaerobic photosynthetic bacterium Heliobacillus mobilis DSM 6151.</title>
        <authorList>
            <person name="Kyndt J.A."/>
            <person name="Meyer T.E."/>
        </authorList>
    </citation>
    <scope>NUCLEOTIDE SEQUENCE [LARGE SCALE GENOMIC DNA]</scope>
    <source>
        <strain evidence="5 6">DSM 6151</strain>
    </source>
</reference>
<dbReference type="InterPro" id="IPR036390">
    <property type="entry name" value="WH_DNA-bd_sf"/>
</dbReference>
<dbReference type="InterPro" id="IPR036388">
    <property type="entry name" value="WH-like_DNA-bd_sf"/>
</dbReference>
<dbReference type="PANTHER" id="PTHR43132">
    <property type="entry name" value="ARSENICAL RESISTANCE OPERON REPRESSOR ARSR-RELATED"/>
    <property type="match status" value="1"/>
</dbReference>